<dbReference type="EMBL" id="CP111026">
    <property type="protein sequence ID" value="WAR28427.1"/>
    <property type="molecule type" value="Genomic_DNA"/>
</dbReference>
<reference evidence="1" key="1">
    <citation type="submission" date="2022-11" db="EMBL/GenBank/DDBJ databases">
        <title>Centuries of genome instability and evolution in soft-shell clam transmissible cancer (bioRxiv).</title>
        <authorList>
            <person name="Hart S.F.M."/>
            <person name="Yonemitsu M.A."/>
            <person name="Giersch R.M."/>
            <person name="Beal B.F."/>
            <person name="Arriagada G."/>
            <person name="Davis B.W."/>
            <person name="Ostrander E.A."/>
            <person name="Goff S.P."/>
            <person name="Metzger M.J."/>
        </authorList>
    </citation>
    <scope>NUCLEOTIDE SEQUENCE</scope>
    <source>
        <strain evidence="1">MELC-2E11</strain>
        <tissue evidence="1">Siphon/mantle</tissue>
    </source>
</reference>
<evidence type="ECO:0000313" key="2">
    <source>
        <dbReference type="Proteomes" id="UP001164746"/>
    </source>
</evidence>
<evidence type="ECO:0000313" key="1">
    <source>
        <dbReference type="EMBL" id="WAR28427.1"/>
    </source>
</evidence>
<gene>
    <name evidence="1" type="ORF">MAR_014131</name>
</gene>
<organism evidence="1 2">
    <name type="scientific">Mya arenaria</name>
    <name type="common">Soft-shell clam</name>
    <dbReference type="NCBI Taxonomy" id="6604"/>
    <lineage>
        <taxon>Eukaryota</taxon>
        <taxon>Metazoa</taxon>
        <taxon>Spiralia</taxon>
        <taxon>Lophotrochozoa</taxon>
        <taxon>Mollusca</taxon>
        <taxon>Bivalvia</taxon>
        <taxon>Autobranchia</taxon>
        <taxon>Heteroconchia</taxon>
        <taxon>Euheterodonta</taxon>
        <taxon>Imparidentia</taxon>
        <taxon>Neoheterodontei</taxon>
        <taxon>Myida</taxon>
        <taxon>Myoidea</taxon>
        <taxon>Myidae</taxon>
        <taxon>Mya</taxon>
    </lineage>
</organism>
<dbReference type="Proteomes" id="UP001164746">
    <property type="component" value="Chromosome 15"/>
</dbReference>
<keyword evidence="2" id="KW-1185">Reference proteome</keyword>
<sequence length="132" mass="14908">MPEYEPAPFVVSLTQENTFLNDRSLGRRRRRNHVRGQESFRALGLGPVSPLLKAKAIVQSFCRLKVGKDEKGQNDKHIALNNDTAHAHTFECQIKTTISLLARHEKTPSGLPLVWISIPRIGKNDNVTLWTI</sequence>
<name>A0ABY7G3F1_MYAAR</name>
<proteinExistence type="predicted"/>
<protein>
    <submittedName>
        <fullName evidence="1">Uncharacterized protein</fullName>
    </submittedName>
</protein>
<accession>A0ABY7G3F1</accession>